<dbReference type="InterPro" id="IPR045339">
    <property type="entry name" value="DUF6534"/>
</dbReference>
<evidence type="ECO:0000313" key="5">
    <source>
        <dbReference type="Proteomes" id="UP000613580"/>
    </source>
</evidence>
<feature type="transmembrane region" description="Helical" evidence="2">
    <location>
        <begin position="210"/>
        <end position="232"/>
    </location>
</feature>
<protein>
    <recommendedName>
        <fullName evidence="3">DUF6534 domain-containing protein</fullName>
    </recommendedName>
</protein>
<dbReference type="PANTHER" id="PTHR40465:SF1">
    <property type="entry name" value="DUF6534 DOMAIN-CONTAINING PROTEIN"/>
    <property type="match status" value="1"/>
</dbReference>
<accession>A0A8H6SFF0</accession>
<keyword evidence="5" id="KW-1185">Reference proteome</keyword>
<evidence type="ECO:0000256" key="1">
    <source>
        <dbReference type="SAM" id="MobiDB-lite"/>
    </source>
</evidence>
<name>A0A8H6SFF0_MYCCL</name>
<reference evidence="4" key="1">
    <citation type="submission" date="2020-05" db="EMBL/GenBank/DDBJ databases">
        <title>Mycena genomes resolve the evolution of fungal bioluminescence.</title>
        <authorList>
            <person name="Tsai I.J."/>
        </authorList>
    </citation>
    <scope>NUCLEOTIDE SEQUENCE</scope>
    <source>
        <strain evidence="4">110903Hualien_Pintung</strain>
    </source>
</reference>
<feature type="region of interest" description="Disordered" evidence="1">
    <location>
        <begin position="327"/>
        <end position="346"/>
    </location>
</feature>
<keyword evidence="2" id="KW-0812">Transmembrane</keyword>
<feature type="region of interest" description="Disordered" evidence="1">
    <location>
        <begin position="383"/>
        <end position="418"/>
    </location>
</feature>
<feature type="compositionally biased region" description="Acidic residues" evidence="1">
    <location>
        <begin position="391"/>
        <end position="402"/>
    </location>
</feature>
<feature type="transmembrane region" description="Helical" evidence="2">
    <location>
        <begin position="92"/>
        <end position="116"/>
    </location>
</feature>
<sequence length="418" mass="45233">MSTAPAPSPAPVDLDLQAAFVVGPVLIGTCISLVLLGVVSGQTVKFLGKSQGEPLQLRIYVGFVGGLVALETILDFVRLWRQTVTYFGAIELPVLISVPLDLLLIPVISLLVEAYYIHRLSVLSKRNFFVLVPVCALLMSAFAVHLAAVVEERMYNAQRAHTIISLYEVILPLYLVGDLLLTISTATYLFYFRRNVLPENATIVNQLIRLVFQTSAPATCCIILNFAVFLNFPTVHGVHARQWAGLSVNMLIPKLFAVSVLWTINARRDTQERRKLQTGDTIRGEAVSGGGGWGSGKVYVSRMSRAEGMEGAIERIKFSTEVNRDSGLWRASAPTQPPSREPSHISSQEIVDRAAATATPGSADSAVSEMCFADPKNVECAGKMARKQSDSDGEAGDAEVEGEAGVSLGSPGSAKEWR</sequence>
<dbReference type="PANTHER" id="PTHR40465">
    <property type="entry name" value="CHROMOSOME 1, WHOLE GENOME SHOTGUN SEQUENCE"/>
    <property type="match status" value="1"/>
</dbReference>
<feature type="transmembrane region" description="Helical" evidence="2">
    <location>
        <begin position="169"/>
        <end position="190"/>
    </location>
</feature>
<feature type="transmembrane region" description="Helical" evidence="2">
    <location>
        <begin position="244"/>
        <end position="264"/>
    </location>
</feature>
<dbReference type="Pfam" id="PF20152">
    <property type="entry name" value="DUF6534"/>
    <property type="match status" value="1"/>
</dbReference>
<dbReference type="EMBL" id="JACAZE010000015">
    <property type="protein sequence ID" value="KAF7297907.1"/>
    <property type="molecule type" value="Genomic_DNA"/>
</dbReference>
<evidence type="ECO:0000259" key="3">
    <source>
        <dbReference type="Pfam" id="PF20152"/>
    </source>
</evidence>
<feature type="domain" description="DUF6534" evidence="3">
    <location>
        <begin position="176"/>
        <end position="268"/>
    </location>
</feature>
<keyword evidence="2" id="KW-0472">Membrane</keyword>
<dbReference type="AlphaFoldDB" id="A0A8H6SFF0"/>
<feature type="transmembrane region" description="Helical" evidence="2">
    <location>
        <begin position="59"/>
        <end position="80"/>
    </location>
</feature>
<comment type="caution">
    <text evidence="4">The sequence shown here is derived from an EMBL/GenBank/DDBJ whole genome shotgun (WGS) entry which is preliminary data.</text>
</comment>
<dbReference type="Proteomes" id="UP000613580">
    <property type="component" value="Unassembled WGS sequence"/>
</dbReference>
<evidence type="ECO:0000313" key="4">
    <source>
        <dbReference type="EMBL" id="KAF7297907.1"/>
    </source>
</evidence>
<organism evidence="4 5">
    <name type="scientific">Mycena chlorophos</name>
    <name type="common">Agaric fungus</name>
    <name type="synonym">Agaricus chlorophos</name>
    <dbReference type="NCBI Taxonomy" id="658473"/>
    <lineage>
        <taxon>Eukaryota</taxon>
        <taxon>Fungi</taxon>
        <taxon>Dikarya</taxon>
        <taxon>Basidiomycota</taxon>
        <taxon>Agaricomycotina</taxon>
        <taxon>Agaricomycetes</taxon>
        <taxon>Agaricomycetidae</taxon>
        <taxon>Agaricales</taxon>
        <taxon>Marasmiineae</taxon>
        <taxon>Mycenaceae</taxon>
        <taxon>Mycena</taxon>
    </lineage>
</organism>
<evidence type="ECO:0000256" key="2">
    <source>
        <dbReference type="SAM" id="Phobius"/>
    </source>
</evidence>
<proteinExistence type="predicted"/>
<feature type="transmembrane region" description="Helical" evidence="2">
    <location>
        <begin position="20"/>
        <end position="39"/>
    </location>
</feature>
<keyword evidence="2" id="KW-1133">Transmembrane helix</keyword>
<feature type="transmembrane region" description="Helical" evidence="2">
    <location>
        <begin position="128"/>
        <end position="149"/>
    </location>
</feature>
<gene>
    <name evidence="4" type="ORF">HMN09_01011500</name>
</gene>
<dbReference type="OrthoDB" id="3043648at2759"/>